<name>A0A378Y1E2_PAEPO</name>
<dbReference type="EMBL" id="UGSC01000001">
    <property type="protein sequence ID" value="SUA70097.1"/>
    <property type="molecule type" value="Genomic_DNA"/>
</dbReference>
<evidence type="ECO:0000313" key="2">
    <source>
        <dbReference type="Proteomes" id="UP000254400"/>
    </source>
</evidence>
<dbReference type="RefSeq" id="WP_019687508.1">
    <property type="nucleotide sequence ID" value="NZ_CP036496.1"/>
</dbReference>
<dbReference type="Proteomes" id="UP000254400">
    <property type="component" value="Unassembled WGS sequence"/>
</dbReference>
<organism evidence="1 2">
    <name type="scientific">Paenibacillus polymyxa</name>
    <name type="common">Bacillus polymyxa</name>
    <dbReference type="NCBI Taxonomy" id="1406"/>
    <lineage>
        <taxon>Bacteria</taxon>
        <taxon>Bacillati</taxon>
        <taxon>Bacillota</taxon>
        <taxon>Bacilli</taxon>
        <taxon>Bacillales</taxon>
        <taxon>Paenibacillaceae</taxon>
        <taxon>Paenibacillus</taxon>
    </lineage>
</organism>
<dbReference type="AlphaFoldDB" id="A0A378Y1E2"/>
<gene>
    <name evidence="1" type="ORF">NCTC10343_02967</name>
</gene>
<proteinExistence type="predicted"/>
<reference evidence="1 2" key="1">
    <citation type="submission" date="2018-06" db="EMBL/GenBank/DDBJ databases">
        <authorList>
            <consortium name="Pathogen Informatics"/>
            <person name="Doyle S."/>
        </authorList>
    </citation>
    <scope>NUCLEOTIDE SEQUENCE [LARGE SCALE GENOMIC DNA]</scope>
    <source>
        <strain evidence="1 2">NCTC10343</strain>
    </source>
</reference>
<accession>A0A378Y1E2</accession>
<dbReference type="GeneID" id="93346340"/>
<evidence type="ECO:0000313" key="1">
    <source>
        <dbReference type="EMBL" id="SUA70097.1"/>
    </source>
</evidence>
<sequence length="60" mass="6952">MKKLDLNKLEDEPIEVQQAVAFYASHTINKVRVTTLERYKYYSILEEAGLLEPLKSVVEP</sequence>
<protein>
    <submittedName>
        <fullName evidence="1">Uncharacterized protein</fullName>
    </submittedName>
</protein>